<dbReference type="AlphaFoldDB" id="A0A9R1UDW7"/>
<comment type="caution">
    <text evidence="3">The sequence shown here is derived from an EMBL/GenBank/DDBJ whole genome shotgun (WGS) entry which is preliminary data.</text>
</comment>
<protein>
    <recommendedName>
        <fullName evidence="2">F-box domain-containing protein</fullName>
    </recommendedName>
</protein>
<keyword evidence="1" id="KW-0472">Membrane</keyword>
<dbReference type="SUPFAM" id="SSF81383">
    <property type="entry name" value="F-box domain"/>
    <property type="match status" value="1"/>
</dbReference>
<dbReference type="Proteomes" id="UP000235145">
    <property type="component" value="Unassembled WGS sequence"/>
</dbReference>
<reference evidence="3 4" key="1">
    <citation type="journal article" date="2017" name="Nat. Commun.">
        <title>Genome assembly with in vitro proximity ligation data and whole-genome triplication in lettuce.</title>
        <authorList>
            <person name="Reyes-Chin-Wo S."/>
            <person name="Wang Z."/>
            <person name="Yang X."/>
            <person name="Kozik A."/>
            <person name="Arikit S."/>
            <person name="Song C."/>
            <person name="Xia L."/>
            <person name="Froenicke L."/>
            <person name="Lavelle D.O."/>
            <person name="Truco M.J."/>
            <person name="Xia R."/>
            <person name="Zhu S."/>
            <person name="Xu C."/>
            <person name="Xu H."/>
            <person name="Xu X."/>
            <person name="Cox K."/>
            <person name="Korf I."/>
            <person name="Meyers B.C."/>
            <person name="Michelmore R.W."/>
        </authorList>
    </citation>
    <scope>NUCLEOTIDE SEQUENCE [LARGE SCALE GENOMIC DNA]</scope>
    <source>
        <strain evidence="4">cv. Salinas</strain>
        <tissue evidence="3">Seedlings</tissue>
    </source>
</reference>
<dbReference type="InterPro" id="IPR045283">
    <property type="entry name" value="AT3G44326-like"/>
</dbReference>
<accession>A0A9R1UDW7</accession>
<gene>
    <name evidence="3" type="ORF">LSAT_V11C900486230</name>
</gene>
<feature type="transmembrane region" description="Helical" evidence="1">
    <location>
        <begin position="323"/>
        <end position="344"/>
    </location>
</feature>
<dbReference type="EMBL" id="NBSK02000009">
    <property type="protein sequence ID" value="KAJ0185322.1"/>
    <property type="molecule type" value="Genomic_DNA"/>
</dbReference>
<keyword evidence="1" id="KW-1133">Transmembrane helix</keyword>
<proteinExistence type="predicted"/>
<name>A0A9R1UDW7_LACSA</name>
<evidence type="ECO:0000313" key="3">
    <source>
        <dbReference type="EMBL" id="KAJ0185322.1"/>
    </source>
</evidence>
<evidence type="ECO:0000256" key="1">
    <source>
        <dbReference type="SAM" id="Phobius"/>
    </source>
</evidence>
<dbReference type="InterPro" id="IPR001810">
    <property type="entry name" value="F-box_dom"/>
</dbReference>
<feature type="domain" description="F-box" evidence="2">
    <location>
        <begin position="19"/>
        <end position="59"/>
    </location>
</feature>
<dbReference type="InterPro" id="IPR036047">
    <property type="entry name" value="F-box-like_dom_sf"/>
</dbReference>
<keyword evidence="4" id="KW-1185">Reference proteome</keyword>
<evidence type="ECO:0000313" key="4">
    <source>
        <dbReference type="Proteomes" id="UP000235145"/>
    </source>
</evidence>
<sequence>MFTMASASSPTSFTDLHPHIIQTQILPRLDGQSLSSTASTSSYLRSLCADEILWSDICNSTWPSITHPRIDHLISTFSAGHRSFFQDSFLPPITEVKHPLRHHRWSSSQPGSTLRHHPLPTELISAVDIRYHDDMIYSRVEFTNNTTDFRSSALKIVLEDDPVVTGMHRSIDLKVDKLVHADDAAISHLKESVTLNWILIDPTRKRAVNLSSIKPVLAWITTDIHIRYAVVLPGFDLNELVECRIEVTLAVGKGGVSLKVREVTLHVQDVGCNYVTGKEFLVITRRAFLGINDYKEVEVGVGVDFYQNDLVKKEEMMKSYFDYNYIMPTFLLCLCFFVGMGWMATNNAQILYNKKLVLIEATYASQIIVLWGIHLSEPKKQVIAHVEVVKEYPDVFPRLSPNQYIKFIIDLLYGANPFARAPYKLAPSEMEELIIRKQFYSTQIVGVGCVYYFLEKTV</sequence>
<dbReference type="Gene3D" id="1.20.1280.50">
    <property type="match status" value="1"/>
</dbReference>
<dbReference type="PANTHER" id="PTHR33736:SF34">
    <property type="entry name" value="F-BOX-LIKE DOMAIN SUPERFAMILY PROTEIN"/>
    <property type="match status" value="1"/>
</dbReference>
<evidence type="ECO:0000259" key="2">
    <source>
        <dbReference type="Pfam" id="PF12937"/>
    </source>
</evidence>
<organism evidence="3 4">
    <name type="scientific">Lactuca sativa</name>
    <name type="common">Garden lettuce</name>
    <dbReference type="NCBI Taxonomy" id="4236"/>
    <lineage>
        <taxon>Eukaryota</taxon>
        <taxon>Viridiplantae</taxon>
        <taxon>Streptophyta</taxon>
        <taxon>Embryophyta</taxon>
        <taxon>Tracheophyta</taxon>
        <taxon>Spermatophyta</taxon>
        <taxon>Magnoliopsida</taxon>
        <taxon>eudicotyledons</taxon>
        <taxon>Gunneridae</taxon>
        <taxon>Pentapetalae</taxon>
        <taxon>asterids</taxon>
        <taxon>campanulids</taxon>
        <taxon>Asterales</taxon>
        <taxon>Asteraceae</taxon>
        <taxon>Cichorioideae</taxon>
        <taxon>Cichorieae</taxon>
        <taxon>Lactucinae</taxon>
        <taxon>Lactuca</taxon>
    </lineage>
</organism>
<dbReference type="PANTHER" id="PTHR33736">
    <property type="entry name" value="F-BOX PROTEIN-RELATED"/>
    <property type="match status" value="1"/>
</dbReference>
<keyword evidence="1" id="KW-0812">Transmembrane</keyword>
<dbReference type="Pfam" id="PF12937">
    <property type="entry name" value="F-box-like"/>
    <property type="match status" value="1"/>
</dbReference>